<organism evidence="2 3">
    <name type="scientific">Halorubrum salinarum</name>
    <dbReference type="NCBI Taxonomy" id="2739057"/>
    <lineage>
        <taxon>Archaea</taxon>
        <taxon>Methanobacteriati</taxon>
        <taxon>Methanobacteriota</taxon>
        <taxon>Stenosarchaea group</taxon>
        <taxon>Halobacteria</taxon>
        <taxon>Halobacteriales</taxon>
        <taxon>Haloferacaceae</taxon>
        <taxon>Halorubrum</taxon>
    </lineage>
</organism>
<protein>
    <submittedName>
        <fullName evidence="2">Uncharacterized protein</fullName>
    </submittedName>
</protein>
<dbReference type="GeneID" id="55593757"/>
<dbReference type="Proteomes" id="UP000505020">
    <property type="component" value="Chromosome"/>
</dbReference>
<name>A0A7D4BZG7_9EURY</name>
<feature type="transmembrane region" description="Helical" evidence="1">
    <location>
        <begin position="59"/>
        <end position="80"/>
    </location>
</feature>
<feature type="transmembrane region" description="Helical" evidence="1">
    <location>
        <begin position="86"/>
        <end position="104"/>
    </location>
</feature>
<evidence type="ECO:0000256" key="1">
    <source>
        <dbReference type="SAM" id="Phobius"/>
    </source>
</evidence>
<dbReference type="KEGG" id="hsai:HPS36_02105"/>
<accession>A0A7D4BZG7</accession>
<evidence type="ECO:0000313" key="3">
    <source>
        <dbReference type="Proteomes" id="UP000505020"/>
    </source>
</evidence>
<keyword evidence="3" id="KW-1185">Reference proteome</keyword>
<keyword evidence="1" id="KW-0472">Membrane</keyword>
<keyword evidence="1" id="KW-0812">Transmembrane</keyword>
<evidence type="ECO:0000313" key="2">
    <source>
        <dbReference type="EMBL" id="QKG91696.1"/>
    </source>
</evidence>
<sequence length="124" mass="12870">MRPAFRMIGQILTMPIGIAHEGVHSFAAALVGLDAQIVVKPNGSTCHVDFEPASAAQQALVALAPTLTALLLAGPMWAAFGDGRAVTALVVTSALLLFGAPSRADLSTALRPFHSTKTDHATRN</sequence>
<reference evidence="2 3" key="1">
    <citation type="submission" date="2020-05" db="EMBL/GenBank/DDBJ databases">
        <title>Halorubrum RHB-C sp.nov., an extremely halophilic archaeon isolated from solar salt farm.</title>
        <authorList>
            <person name="Ho H."/>
            <person name="Danganan R.E."/>
            <person name="Dedeles G.R."/>
            <person name="Kim S.-G."/>
        </authorList>
    </citation>
    <scope>NUCLEOTIDE SEQUENCE [LARGE SCALE GENOMIC DNA]</scope>
    <source>
        <strain evidence="2 3">RHB-C</strain>
    </source>
</reference>
<dbReference type="EMBL" id="CP053941">
    <property type="protein sequence ID" value="QKG91696.1"/>
    <property type="molecule type" value="Genomic_DNA"/>
</dbReference>
<dbReference type="AlphaFoldDB" id="A0A7D4BZG7"/>
<keyword evidence="1" id="KW-1133">Transmembrane helix</keyword>
<dbReference type="RefSeq" id="WP_173228334.1">
    <property type="nucleotide sequence ID" value="NZ_CP053941.1"/>
</dbReference>
<gene>
    <name evidence="2" type="ORF">HPS36_02105</name>
</gene>
<proteinExistence type="predicted"/>